<dbReference type="KEGG" id="sbu:SpiBuddy_1183"/>
<dbReference type="InterPro" id="IPR017937">
    <property type="entry name" value="Thioredoxin_CS"/>
</dbReference>
<dbReference type="InterPro" id="IPR000866">
    <property type="entry name" value="AhpC/TSA"/>
</dbReference>
<sequence length="228" mass="25335">MHKKSRNLIILVLSFVALIVVASVAYNQLRDSTPSVSFTPQVVAVPGSDAKPKVQTNISEPVPAKAEEIQTKEVGQEPTATTQGPEEEPRMPNIPLFTLDGNETTFAQVSQGKPVVINYFASWCPPCKQELPHFQKEYDTYKDQISFIFLDALDGQRETLETVKAFIRDFPFTGPVYYDEGLFAYIFQTNSLPTTVFINADGTLANGYLGFVSESVLQENLDSLLTQE</sequence>
<evidence type="ECO:0000313" key="5">
    <source>
        <dbReference type="Proteomes" id="UP000008466"/>
    </source>
</evidence>
<dbReference type="GO" id="GO:0016209">
    <property type="term" value="F:antioxidant activity"/>
    <property type="evidence" value="ECO:0007669"/>
    <property type="project" value="InterPro"/>
</dbReference>
<organism evidence="4 5">
    <name type="scientific">Sphaerochaeta globosa (strain ATCC BAA-1886 / DSM 22777 / Buddy)</name>
    <name type="common">Spirochaeta sp. (strain Buddy)</name>
    <dbReference type="NCBI Taxonomy" id="158189"/>
    <lineage>
        <taxon>Bacteria</taxon>
        <taxon>Pseudomonadati</taxon>
        <taxon>Spirochaetota</taxon>
        <taxon>Spirochaetia</taxon>
        <taxon>Spirochaetales</taxon>
        <taxon>Sphaerochaetaceae</taxon>
        <taxon>Sphaerochaeta</taxon>
    </lineage>
</organism>
<dbReference type="EMBL" id="CP002541">
    <property type="protein sequence ID" value="ADY13008.1"/>
    <property type="molecule type" value="Genomic_DNA"/>
</dbReference>
<dbReference type="InterPro" id="IPR036249">
    <property type="entry name" value="Thioredoxin-like_sf"/>
</dbReference>
<evidence type="ECO:0000256" key="1">
    <source>
        <dbReference type="ARBA" id="ARBA00023284"/>
    </source>
</evidence>
<dbReference type="Pfam" id="PF00578">
    <property type="entry name" value="AhpC-TSA"/>
    <property type="match status" value="1"/>
</dbReference>
<dbReference type="PROSITE" id="PS51352">
    <property type="entry name" value="THIOREDOXIN_2"/>
    <property type="match status" value="1"/>
</dbReference>
<evidence type="ECO:0000259" key="3">
    <source>
        <dbReference type="PROSITE" id="PS51352"/>
    </source>
</evidence>
<evidence type="ECO:0000256" key="2">
    <source>
        <dbReference type="SAM" id="MobiDB-lite"/>
    </source>
</evidence>
<dbReference type="PROSITE" id="PS00194">
    <property type="entry name" value="THIOREDOXIN_1"/>
    <property type="match status" value="1"/>
</dbReference>
<reference evidence="5" key="1">
    <citation type="submission" date="2011-02" db="EMBL/GenBank/DDBJ databases">
        <title>Complete sequence of Spirochaeta sp. Buddy.</title>
        <authorList>
            <person name="Lucas S."/>
            <person name="Copeland A."/>
            <person name="Lapidus A."/>
            <person name="Cheng J.-F."/>
            <person name="Goodwin L."/>
            <person name="Pitluck S."/>
            <person name="Zeytun A."/>
            <person name="Detter J.C."/>
            <person name="Han C."/>
            <person name="Tapia R."/>
            <person name="Land M."/>
            <person name="Hauser L."/>
            <person name="Kyrpides N."/>
            <person name="Ivanova N."/>
            <person name="Mikhailova N."/>
            <person name="Pagani I."/>
            <person name="Ritalahti K.M."/>
            <person name="Loeffler F.E."/>
            <person name="Woyke T."/>
        </authorList>
    </citation>
    <scope>NUCLEOTIDE SEQUENCE [LARGE SCALE GENOMIC DNA]</scope>
    <source>
        <strain evidence="5">ATCC BAA-1886 / DSM 22777 / Buddy</strain>
    </source>
</reference>
<proteinExistence type="predicted"/>
<feature type="compositionally biased region" description="Basic and acidic residues" evidence="2">
    <location>
        <begin position="65"/>
        <end position="75"/>
    </location>
</feature>
<feature type="domain" description="Thioredoxin" evidence="3">
    <location>
        <begin position="85"/>
        <end position="226"/>
    </location>
</feature>
<evidence type="ECO:0000313" key="4">
    <source>
        <dbReference type="EMBL" id="ADY13008.1"/>
    </source>
</evidence>
<protein>
    <submittedName>
        <fullName evidence="4">Redoxin domain protein</fullName>
    </submittedName>
</protein>
<dbReference type="STRING" id="158189.SpiBuddy_1183"/>
<name>F0RVL6_SPHGB</name>
<dbReference type="RefSeq" id="WP_013606859.1">
    <property type="nucleotide sequence ID" value="NC_015152.1"/>
</dbReference>
<accession>F0RVL6</accession>
<dbReference type="PANTHER" id="PTHR42852">
    <property type="entry name" value="THIOL:DISULFIDE INTERCHANGE PROTEIN DSBE"/>
    <property type="match status" value="1"/>
</dbReference>
<dbReference type="GO" id="GO:0016491">
    <property type="term" value="F:oxidoreductase activity"/>
    <property type="evidence" value="ECO:0007669"/>
    <property type="project" value="InterPro"/>
</dbReference>
<dbReference type="Proteomes" id="UP000008466">
    <property type="component" value="Chromosome"/>
</dbReference>
<dbReference type="PANTHER" id="PTHR42852:SF17">
    <property type="entry name" value="THIOREDOXIN-LIKE PROTEIN HI_1115"/>
    <property type="match status" value="1"/>
</dbReference>
<keyword evidence="1" id="KW-0676">Redox-active center</keyword>
<dbReference type="Gene3D" id="3.40.30.10">
    <property type="entry name" value="Glutaredoxin"/>
    <property type="match status" value="1"/>
</dbReference>
<gene>
    <name evidence="4" type="ordered locus">SpiBuddy_1183</name>
</gene>
<keyword evidence="5" id="KW-1185">Reference proteome</keyword>
<dbReference type="AlphaFoldDB" id="F0RVL6"/>
<feature type="region of interest" description="Disordered" evidence="2">
    <location>
        <begin position="61"/>
        <end position="91"/>
    </location>
</feature>
<dbReference type="CDD" id="cd02966">
    <property type="entry name" value="TlpA_like_family"/>
    <property type="match status" value="1"/>
</dbReference>
<dbReference type="InterPro" id="IPR050553">
    <property type="entry name" value="Thioredoxin_ResA/DsbE_sf"/>
</dbReference>
<dbReference type="HOGENOM" id="CLU_042529_11_4_12"/>
<dbReference type="eggNOG" id="COG0526">
    <property type="taxonomic scope" value="Bacteria"/>
</dbReference>
<dbReference type="OrthoDB" id="9809733at2"/>
<dbReference type="SUPFAM" id="SSF52833">
    <property type="entry name" value="Thioredoxin-like"/>
    <property type="match status" value="1"/>
</dbReference>
<dbReference type="InterPro" id="IPR013766">
    <property type="entry name" value="Thioredoxin_domain"/>
</dbReference>